<reference evidence="6" key="1">
    <citation type="submission" date="2019-03" db="EMBL/GenBank/DDBJ databases">
        <authorList>
            <person name="Mank J."/>
            <person name="Almeida P."/>
        </authorList>
    </citation>
    <scope>NUCLEOTIDE SEQUENCE</scope>
    <source>
        <strain evidence="6">78183</strain>
    </source>
</reference>
<dbReference type="SUPFAM" id="SSF48371">
    <property type="entry name" value="ARM repeat"/>
    <property type="match status" value="1"/>
</dbReference>
<feature type="region of interest" description="Disordered" evidence="4">
    <location>
        <begin position="312"/>
        <end position="339"/>
    </location>
</feature>
<evidence type="ECO:0000256" key="1">
    <source>
        <dbReference type="ARBA" id="ARBA00007657"/>
    </source>
</evidence>
<evidence type="ECO:0000256" key="3">
    <source>
        <dbReference type="ARBA" id="ARBA00022786"/>
    </source>
</evidence>
<dbReference type="Pfam" id="PF08623">
    <property type="entry name" value="TIP120"/>
    <property type="match status" value="1"/>
</dbReference>
<dbReference type="EMBL" id="CAADRP010000191">
    <property type="protein sequence ID" value="VFU24751.1"/>
    <property type="molecule type" value="Genomic_DNA"/>
</dbReference>
<sequence>MANLQMTGILEKMTGKDKDYRYMATSDLLNELNKEDFKADADLEIKLSNIVLQQLDDVAGDVSGLAVKCLAPLVKKVSETRVVEMTNKLCEKLLHGKDQHRDIASIALKTIVSEVTAISLSQSILVTLSPQLIKGITSPGLNTDIKCECLDILCNVLHKFGNLMANDHEVLLNALLSQLNSNQATIRKKTVSCIASLAPSLSDDLLCKATVEVVRKLRSKGAKTEMIRTNIQMIGALSRAVGYRFGPHLGDTMPVLINYCTSASENDEELREYSLQALESFLLRCPRDIYSYCHDILHLTLEYLSYDPNFTDNIEEDTDDESHEEEEDDESANEYTDDEDASWKVRRAAAKCLAALIVSRPEVLAKLYEEACPKLIDRFKEREENVKMDVFNTFIELLRQTGNVTKGQIDMGESRQVSSVININGYNITTAPLCQYYIESGLSNPRWLLKQEVPKIVKSINRQLREKSIKTKVTTDMCHELRVASSKIVGAFSVLKELVVVLPDCLAEHIGSLIPGIEKALNDKSSTSNLKIEALIFTRLVLASHSPSVFHLYIKALSSPVLSAVGERYYKVTAEALRVCGELVRVVRPNIQSFGFDFKPYVHPIYNAIMSRLTNQDQDQHISSIQEVKECAISCMGLVISTFGDNLKVELPVCLPVLVDRMGNEITRLTAVKAFAVIAASPLLIDLSCVLENVIAELTAFLRKANRALRQATLGTLNSLIVAYGDQIGSSAYEIIIVELSTLIRFSMLFDFMFFSEECLLAVITFENANSLVFRWCLSDSDLHMAALALELCCTLMADRKSSPNVGLAVRNKVLSQALTLIKSPLLQGQALLALRNFFAALVYSANTSFDSLLDSLLSSAKPSPQSGGVAKQALHSIAQCVAVLCLAAGDKKCSSTVDMLTDILEDDSSTNSAKQHLALLCLGEIGRRKDLSMHANIEATIIESFQSPFEEIKSAASYALGNIAVGNLSKYLPFILDQIDNQQKKQYLLLHSLKEVIVRQSVDRAEFQDSSVEKILKLLFNYCESDEEGVRNVVAECLGKIALIEPAKLVPALKVRTTSPAAFTRATVVIAVKYLIVERPEKIDEIIYPEISSFLMLIKDHDWHVRRAAVLALSTFAHNKPNLIKGLLPELLPLLYDQTIVKQELIRTVDLGPFKHIVDDGLELRKAAFECVDTLLDGCLDQVNPSSFIVPYLKSGLDDHYDVKMPCHLILTKLADKCPSAVLAVLDSLVQPLQKTINFKPKLDAVKQEVDRNEDMIRSALRAITSLNRISGGDCSLKFKNLMSEISKSPTLWDKFYSIRNE</sequence>
<name>A0A6N2K918_SALVM</name>
<evidence type="ECO:0000256" key="4">
    <source>
        <dbReference type="SAM" id="MobiDB-lite"/>
    </source>
</evidence>
<dbReference type="Gene3D" id="1.25.10.10">
    <property type="entry name" value="Leucine-rich Repeat Variant"/>
    <property type="match status" value="1"/>
</dbReference>
<feature type="compositionally biased region" description="Acidic residues" evidence="4">
    <location>
        <begin position="313"/>
        <end position="339"/>
    </location>
</feature>
<evidence type="ECO:0000259" key="5">
    <source>
        <dbReference type="Pfam" id="PF08623"/>
    </source>
</evidence>
<dbReference type="InterPro" id="IPR039852">
    <property type="entry name" value="CAND1/CAND2"/>
</dbReference>
<feature type="domain" description="TATA-binding protein interacting (TIP20)" evidence="5">
    <location>
        <begin position="1124"/>
        <end position="1287"/>
    </location>
</feature>
<dbReference type="Pfam" id="PF25782">
    <property type="entry name" value="TPR_CAND1"/>
    <property type="match status" value="1"/>
</dbReference>
<dbReference type="InterPro" id="IPR011989">
    <property type="entry name" value="ARM-like"/>
</dbReference>
<gene>
    <name evidence="6" type="ORF">SVIM_LOCUS49510</name>
</gene>
<accession>A0A6N2K918</accession>
<dbReference type="InterPro" id="IPR016024">
    <property type="entry name" value="ARM-type_fold"/>
</dbReference>
<dbReference type="GO" id="GO:0010265">
    <property type="term" value="P:SCF complex assembly"/>
    <property type="evidence" value="ECO:0007669"/>
    <property type="project" value="InterPro"/>
</dbReference>
<protein>
    <recommendedName>
        <fullName evidence="5">TATA-binding protein interacting (TIP20) domain-containing protein</fullName>
    </recommendedName>
</protein>
<comment type="similarity">
    <text evidence="1">Belongs to the CAND family.</text>
</comment>
<organism evidence="6">
    <name type="scientific">Salix viminalis</name>
    <name type="common">Common osier</name>
    <name type="synonym">Basket willow</name>
    <dbReference type="NCBI Taxonomy" id="40686"/>
    <lineage>
        <taxon>Eukaryota</taxon>
        <taxon>Viridiplantae</taxon>
        <taxon>Streptophyta</taxon>
        <taxon>Embryophyta</taxon>
        <taxon>Tracheophyta</taxon>
        <taxon>Spermatophyta</taxon>
        <taxon>Magnoliopsida</taxon>
        <taxon>eudicotyledons</taxon>
        <taxon>Gunneridae</taxon>
        <taxon>Pentapetalae</taxon>
        <taxon>rosids</taxon>
        <taxon>fabids</taxon>
        <taxon>Malpighiales</taxon>
        <taxon>Salicaceae</taxon>
        <taxon>Saliceae</taxon>
        <taxon>Salix</taxon>
    </lineage>
</organism>
<evidence type="ECO:0000313" key="6">
    <source>
        <dbReference type="EMBL" id="VFU24751.1"/>
    </source>
</evidence>
<dbReference type="PANTHER" id="PTHR12696">
    <property type="entry name" value="TIP120"/>
    <property type="match status" value="1"/>
</dbReference>
<keyword evidence="3" id="KW-0833">Ubl conjugation pathway</keyword>
<keyword evidence="2" id="KW-0677">Repeat</keyword>
<dbReference type="InterPro" id="IPR013932">
    <property type="entry name" value="TATA-bd_TIP120"/>
</dbReference>
<proteinExistence type="inferred from homology"/>
<evidence type="ECO:0000256" key="2">
    <source>
        <dbReference type="ARBA" id="ARBA00022737"/>
    </source>
</evidence>